<accession>A0A419SU43</accession>
<dbReference type="PANTHER" id="PTHR42885:SF1">
    <property type="entry name" value="THREONINE-PHOSPHATE DECARBOXYLASE"/>
    <property type="match status" value="1"/>
</dbReference>
<keyword evidence="2" id="KW-0663">Pyridoxal phosphate</keyword>
<sequence length="362" mass="41426">MEYQHGGDIYTNSVNLDYSANINPYGLPKRVGEAICHAVEDSSRYPDSQSSALRKKLSGFHGVSEEAIVCGNGAADLIFQVVSAVRPEEALLITPSFLEYEQALHTVSCNITYYELKKETGFLLNVQELISWMEESRIQFGMIFLCNPNNPTGFAVLKEDMEVLLDYCKSKQIFCVMDECFNEFLDEPQRYSVLESMNQREFHSVFLLKAFTKIYAMAGIRLGYGICYDRNLLDRIHSLRQPWSVSSLAQAAGEAALSETEYVKNTRKLISSEREFLKSQLSSLGFYVYNSMANYIFFQDTREEAIGEDKLLYHQMLSNKVLIRSCGNYRGLDGTYYRICVKQRKENEEFLSILKTILEKGE</sequence>
<comment type="cofactor">
    <cofactor evidence="1">
        <name>pyridoxal 5'-phosphate</name>
        <dbReference type="ChEBI" id="CHEBI:597326"/>
    </cofactor>
</comment>
<dbReference type="GO" id="GO:0030170">
    <property type="term" value="F:pyridoxal phosphate binding"/>
    <property type="evidence" value="ECO:0007669"/>
    <property type="project" value="InterPro"/>
</dbReference>
<organism evidence="4 5">
    <name type="scientific">Lacrimispora algidixylanolytica</name>
    <dbReference type="NCBI Taxonomy" id="94868"/>
    <lineage>
        <taxon>Bacteria</taxon>
        <taxon>Bacillati</taxon>
        <taxon>Bacillota</taxon>
        <taxon>Clostridia</taxon>
        <taxon>Lachnospirales</taxon>
        <taxon>Lachnospiraceae</taxon>
        <taxon>Lacrimispora</taxon>
    </lineage>
</organism>
<evidence type="ECO:0000256" key="1">
    <source>
        <dbReference type="ARBA" id="ARBA00001933"/>
    </source>
</evidence>
<dbReference type="Proteomes" id="UP000284277">
    <property type="component" value="Unassembled WGS sequence"/>
</dbReference>
<dbReference type="InterPro" id="IPR015421">
    <property type="entry name" value="PyrdxlP-dep_Trfase_major"/>
</dbReference>
<name>A0A419SU43_9FIRM</name>
<dbReference type="RefSeq" id="WP_120198652.1">
    <property type="nucleotide sequence ID" value="NZ_MCIA01000034.1"/>
</dbReference>
<dbReference type="InterPro" id="IPR015424">
    <property type="entry name" value="PyrdxlP-dep_Trfase"/>
</dbReference>
<dbReference type="CDD" id="cd00609">
    <property type="entry name" value="AAT_like"/>
    <property type="match status" value="1"/>
</dbReference>
<evidence type="ECO:0000259" key="3">
    <source>
        <dbReference type="Pfam" id="PF00155"/>
    </source>
</evidence>
<comment type="caution">
    <text evidence="4">The sequence shown here is derived from an EMBL/GenBank/DDBJ whole genome shotgun (WGS) entry which is preliminary data.</text>
</comment>
<protein>
    <submittedName>
        <fullName evidence="4">Class I and II aminotransferase</fullName>
    </submittedName>
</protein>
<gene>
    <name evidence="4" type="ORF">BET01_10810</name>
</gene>
<evidence type="ECO:0000313" key="4">
    <source>
        <dbReference type="EMBL" id="RKD28692.1"/>
    </source>
</evidence>
<dbReference type="AlphaFoldDB" id="A0A419SU43"/>
<evidence type="ECO:0000256" key="2">
    <source>
        <dbReference type="ARBA" id="ARBA00022898"/>
    </source>
</evidence>
<dbReference type="EMBL" id="MCIA01000034">
    <property type="protein sequence ID" value="RKD28692.1"/>
    <property type="molecule type" value="Genomic_DNA"/>
</dbReference>
<dbReference type="GO" id="GO:0008483">
    <property type="term" value="F:transaminase activity"/>
    <property type="evidence" value="ECO:0007669"/>
    <property type="project" value="UniProtKB-KW"/>
</dbReference>
<feature type="domain" description="Aminotransferase class I/classII large" evidence="3">
    <location>
        <begin position="18"/>
        <end position="352"/>
    </location>
</feature>
<dbReference type="InterPro" id="IPR015422">
    <property type="entry name" value="PyrdxlP-dep_Trfase_small"/>
</dbReference>
<reference evidence="4 5" key="1">
    <citation type="submission" date="2016-08" db="EMBL/GenBank/DDBJ databases">
        <title>A new outlook on sporulation: Clostridium algidixylanolyticum.</title>
        <authorList>
            <person name="Poppleton D.I."/>
            <person name="Gribaldo S."/>
        </authorList>
    </citation>
    <scope>NUCLEOTIDE SEQUENCE [LARGE SCALE GENOMIC DNA]</scope>
    <source>
        <strain evidence="4 5">SPL73</strain>
    </source>
</reference>
<keyword evidence="4" id="KW-0808">Transferase</keyword>
<dbReference type="Gene3D" id="3.40.640.10">
    <property type="entry name" value="Type I PLP-dependent aspartate aminotransferase-like (Major domain)"/>
    <property type="match status" value="1"/>
</dbReference>
<proteinExistence type="predicted"/>
<dbReference type="SUPFAM" id="SSF53383">
    <property type="entry name" value="PLP-dependent transferases"/>
    <property type="match status" value="1"/>
</dbReference>
<dbReference type="PANTHER" id="PTHR42885">
    <property type="entry name" value="HISTIDINOL-PHOSPHATE AMINOTRANSFERASE-RELATED"/>
    <property type="match status" value="1"/>
</dbReference>
<dbReference type="OrthoDB" id="9813612at2"/>
<keyword evidence="5" id="KW-1185">Reference proteome</keyword>
<dbReference type="Gene3D" id="3.90.1150.10">
    <property type="entry name" value="Aspartate Aminotransferase, domain 1"/>
    <property type="match status" value="1"/>
</dbReference>
<keyword evidence="4" id="KW-0032">Aminotransferase</keyword>
<evidence type="ECO:0000313" key="5">
    <source>
        <dbReference type="Proteomes" id="UP000284277"/>
    </source>
</evidence>
<dbReference type="Pfam" id="PF00155">
    <property type="entry name" value="Aminotran_1_2"/>
    <property type="match status" value="1"/>
</dbReference>
<dbReference type="InterPro" id="IPR004839">
    <property type="entry name" value="Aminotransferase_I/II_large"/>
</dbReference>